<feature type="non-terminal residue" evidence="1">
    <location>
        <position position="79"/>
    </location>
</feature>
<name>A0A3B1CTB8_9ZZZZ</name>
<sequence>MSNNVDRRQFIGVSAIAAAGIMVGCSSKGGKTRTMESVKFLDQAPDGKEIKAGLIGCGGRGTGAAINFLDAGPNLKIHA</sequence>
<dbReference type="EMBL" id="UOGD01000155">
    <property type="protein sequence ID" value="VAX19917.1"/>
    <property type="molecule type" value="Genomic_DNA"/>
</dbReference>
<gene>
    <name evidence="1" type="ORF">MNBD_IGNAVI01-1760</name>
</gene>
<evidence type="ECO:0000313" key="1">
    <source>
        <dbReference type="EMBL" id="VAX19917.1"/>
    </source>
</evidence>
<dbReference type="AlphaFoldDB" id="A0A3B1CTB8"/>
<dbReference type="PROSITE" id="PS51257">
    <property type="entry name" value="PROKAR_LIPOPROTEIN"/>
    <property type="match status" value="1"/>
</dbReference>
<organism evidence="1">
    <name type="scientific">hydrothermal vent metagenome</name>
    <dbReference type="NCBI Taxonomy" id="652676"/>
    <lineage>
        <taxon>unclassified sequences</taxon>
        <taxon>metagenomes</taxon>
        <taxon>ecological metagenomes</taxon>
    </lineage>
</organism>
<proteinExistence type="predicted"/>
<reference evidence="1" key="1">
    <citation type="submission" date="2018-06" db="EMBL/GenBank/DDBJ databases">
        <authorList>
            <person name="Zhirakovskaya E."/>
        </authorList>
    </citation>
    <scope>NUCLEOTIDE SEQUENCE</scope>
</reference>
<accession>A0A3B1CTB8</accession>
<protein>
    <submittedName>
        <fullName evidence="1">Uncharacterized protein</fullName>
    </submittedName>
</protein>